<dbReference type="NCBIfam" id="NF033831">
    <property type="entry name" value="sce7725_fam"/>
    <property type="match status" value="1"/>
</dbReference>
<gene>
    <name evidence="1" type="ORF">H9968_05860</name>
</gene>
<name>A0A9D2EKL0_9FIRM</name>
<comment type="caution">
    <text evidence="1">The sequence shown here is derived from an EMBL/GenBank/DDBJ whole genome shotgun (WGS) entry which is preliminary data.</text>
</comment>
<reference evidence="1" key="1">
    <citation type="journal article" date="2021" name="PeerJ">
        <title>Extensive microbial diversity within the chicken gut microbiome revealed by metagenomics and culture.</title>
        <authorList>
            <person name="Gilroy R."/>
            <person name="Ravi A."/>
            <person name="Getino M."/>
            <person name="Pursley I."/>
            <person name="Horton D.L."/>
            <person name="Alikhan N.F."/>
            <person name="Baker D."/>
            <person name="Gharbi K."/>
            <person name="Hall N."/>
            <person name="Watson M."/>
            <person name="Adriaenssens E.M."/>
            <person name="Foster-Nyarko E."/>
            <person name="Jarju S."/>
            <person name="Secka A."/>
            <person name="Antonio M."/>
            <person name="Oren A."/>
            <person name="Chaudhuri R.R."/>
            <person name="La Ragione R."/>
            <person name="Hildebrand F."/>
            <person name="Pallen M.J."/>
        </authorList>
    </citation>
    <scope>NUCLEOTIDE SEQUENCE</scope>
    <source>
        <strain evidence="1">CHK179-28034</strain>
    </source>
</reference>
<dbReference type="EMBL" id="DXBR01000052">
    <property type="protein sequence ID" value="HIZ39434.1"/>
    <property type="molecule type" value="Genomic_DNA"/>
</dbReference>
<dbReference type="AlphaFoldDB" id="A0A9D2EKL0"/>
<sequence length="324" mass="38194">MYYPYLRGRQNELLCLKELLDENKLSMKVTPILEPVKFSSTFLTTLKSFIENDREILLIQNPQVGRFDEGYAEALRKANEEEQEDTRIKLRRTLEEYENILLDGHIRKAYLMNDVSVKKVLQMPEQEKKQIYVLNQNRGDDNYYIQYGDKLSVRASFIPKDEDFKDEVPGDAVILEDCYQKARRNIDYMEQPDVSFSKNHLIFEKRGYKGFSDYSVIGKEYEESGFAPFAVAIHVVYFNERQELRVHHFVSDSNWDYSDPARKFGEAMEKLVNWERIDLVKYTRGLSGLLQYYEAGRFPGLGLIKKLSLMHHIELMGRFLEGRE</sequence>
<protein>
    <submittedName>
        <fullName evidence="1">Sce7725 family protein</fullName>
    </submittedName>
</protein>
<proteinExistence type="predicted"/>
<dbReference type="Proteomes" id="UP000824049">
    <property type="component" value="Unassembled WGS sequence"/>
</dbReference>
<evidence type="ECO:0000313" key="2">
    <source>
        <dbReference type="Proteomes" id="UP000824049"/>
    </source>
</evidence>
<organism evidence="1 2">
    <name type="scientific">Candidatus Anaerobutyricum stercoris</name>
    <dbReference type="NCBI Taxonomy" id="2838457"/>
    <lineage>
        <taxon>Bacteria</taxon>
        <taxon>Bacillati</taxon>
        <taxon>Bacillota</taxon>
        <taxon>Clostridia</taxon>
        <taxon>Lachnospirales</taxon>
        <taxon>Lachnospiraceae</taxon>
        <taxon>Anaerobutyricum</taxon>
    </lineage>
</organism>
<reference evidence="1" key="2">
    <citation type="submission" date="2021-04" db="EMBL/GenBank/DDBJ databases">
        <authorList>
            <person name="Gilroy R."/>
        </authorList>
    </citation>
    <scope>NUCLEOTIDE SEQUENCE</scope>
    <source>
        <strain evidence="1">CHK179-28034</strain>
    </source>
</reference>
<evidence type="ECO:0000313" key="1">
    <source>
        <dbReference type="EMBL" id="HIZ39434.1"/>
    </source>
</evidence>
<accession>A0A9D2EKL0</accession>
<dbReference type="InterPro" id="IPR047727">
    <property type="entry name" value="Sce7725-like"/>
</dbReference>